<dbReference type="SUPFAM" id="SSF48403">
    <property type="entry name" value="Ankyrin repeat"/>
    <property type="match status" value="1"/>
</dbReference>
<dbReference type="PANTHER" id="PTHR24173:SF74">
    <property type="entry name" value="ANKYRIN REPEAT DOMAIN-CONTAINING PROTEIN 16"/>
    <property type="match status" value="1"/>
</dbReference>
<keyword evidence="1" id="KW-0677">Repeat</keyword>
<evidence type="ECO:0000313" key="5">
    <source>
        <dbReference type="Proteomes" id="UP000759537"/>
    </source>
</evidence>
<feature type="repeat" description="ANK" evidence="3">
    <location>
        <begin position="107"/>
        <end position="139"/>
    </location>
</feature>
<dbReference type="InterPro" id="IPR002110">
    <property type="entry name" value="Ankyrin_rpt"/>
</dbReference>
<dbReference type="PRINTS" id="PR01415">
    <property type="entry name" value="ANKYRIN"/>
</dbReference>
<reference evidence="4" key="2">
    <citation type="journal article" date="2020" name="Nat. Commun.">
        <title>Large-scale genome sequencing of mycorrhizal fungi provides insights into the early evolution of symbiotic traits.</title>
        <authorList>
            <person name="Miyauchi S."/>
            <person name="Kiss E."/>
            <person name="Kuo A."/>
            <person name="Drula E."/>
            <person name="Kohler A."/>
            <person name="Sanchez-Garcia M."/>
            <person name="Morin E."/>
            <person name="Andreopoulos B."/>
            <person name="Barry K.W."/>
            <person name="Bonito G."/>
            <person name="Buee M."/>
            <person name="Carver A."/>
            <person name="Chen C."/>
            <person name="Cichocki N."/>
            <person name="Clum A."/>
            <person name="Culley D."/>
            <person name="Crous P.W."/>
            <person name="Fauchery L."/>
            <person name="Girlanda M."/>
            <person name="Hayes R.D."/>
            <person name="Keri Z."/>
            <person name="LaButti K."/>
            <person name="Lipzen A."/>
            <person name="Lombard V."/>
            <person name="Magnuson J."/>
            <person name="Maillard F."/>
            <person name="Murat C."/>
            <person name="Nolan M."/>
            <person name="Ohm R.A."/>
            <person name="Pangilinan J."/>
            <person name="Pereira M.F."/>
            <person name="Perotto S."/>
            <person name="Peter M."/>
            <person name="Pfister S."/>
            <person name="Riley R."/>
            <person name="Sitrit Y."/>
            <person name="Stielow J.B."/>
            <person name="Szollosi G."/>
            <person name="Zifcakova L."/>
            <person name="Stursova M."/>
            <person name="Spatafora J.W."/>
            <person name="Tedersoo L."/>
            <person name="Vaario L.M."/>
            <person name="Yamada A."/>
            <person name="Yan M."/>
            <person name="Wang P."/>
            <person name="Xu J."/>
            <person name="Bruns T."/>
            <person name="Baldrian P."/>
            <person name="Vilgalys R."/>
            <person name="Dunand C."/>
            <person name="Henrissat B."/>
            <person name="Grigoriev I.V."/>
            <person name="Hibbett D."/>
            <person name="Nagy L.G."/>
            <person name="Martin F.M."/>
        </authorList>
    </citation>
    <scope>NUCLEOTIDE SEQUENCE</scope>
    <source>
        <strain evidence="4">Prilba</strain>
    </source>
</reference>
<dbReference type="EMBL" id="WHVB01000031">
    <property type="protein sequence ID" value="KAF8468614.1"/>
    <property type="molecule type" value="Genomic_DNA"/>
</dbReference>
<evidence type="ECO:0000313" key="4">
    <source>
        <dbReference type="EMBL" id="KAF8468614.1"/>
    </source>
</evidence>
<dbReference type="GO" id="GO:0005737">
    <property type="term" value="C:cytoplasm"/>
    <property type="evidence" value="ECO:0007669"/>
    <property type="project" value="UniProtKB-SubCell"/>
</dbReference>
<reference evidence="4" key="1">
    <citation type="submission" date="2019-10" db="EMBL/GenBank/DDBJ databases">
        <authorList>
            <consortium name="DOE Joint Genome Institute"/>
            <person name="Kuo A."/>
            <person name="Miyauchi S."/>
            <person name="Kiss E."/>
            <person name="Drula E."/>
            <person name="Kohler A."/>
            <person name="Sanchez-Garcia M."/>
            <person name="Andreopoulos B."/>
            <person name="Barry K.W."/>
            <person name="Bonito G."/>
            <person name="Buee M."/>
            <person name="Carver A."/>
            <person name="Chen C."/>
            <person name="Cichocki N."/>
            <person name="Clum A."/>
            <person name="Culley D."/>
            <person name="Crous P.W."/>
            <person name="Fauchery L."/>
            <person name="Girlanda M."/>
            <person name="Hayes R."/>
            <person name="Keri Z."/>
            <person name="LaButti K."/>
            <person name="Lipzen A."/>
            <person name="Lombard V."/>
            <person name="Magnuson J."/>
            <person name="Maillard F."/>
            <person name="Morin E."/>
            <person name="Murat C."/>
            <person name="Nolan M."/>
            <person name="Ohm R."/>
            <person name="Pangilinan J."/>
            <person name="Pereira M."/>
            <person name="Perotto S."/>
            <person name="Peter M."/>
            <person name="Riley R."/>
            <person name="Sitrit Y."/>
            <person name="Stielow B."/>
            <person name="Szollosi G."/>
            <person name="Zifcakova L."/>
            <person name="Stursova M."/>
            <person name="Spatafora J.W."/>
            <person name="Tedersoo L."/>
            <person name="Vaario L.-M."/>
            <person name="Yamada A."/>
            <person name="Yan M."/>
            <person name="Wang P."/>
            <person name="Xu J."/>
            <person name="Bruns T."/>
            <person name="Baldrian P."/>
            <person name="Vilgalys R."/>
            <person name="Henrissat B."/>
            <person name="Grigoriev I.V."/>
            <person name="Hibbett D."/>
            <person name="Nagy L.G."/>
            <person name="Martin F.M."/>
        </authorList>
    </citation>
    <scope>NUCLEOTIDE SEQUENCE</scope>
    <source>
        <strain evidence="4">Prilba</strain>
    </source>
</reference>
<dbReference type="Proteomes" id="UP000759537">
    <property type="component" value="Unassembled WGS sequence"/>
</dbReference>
<protein>
    <submittedName>
        <fullName evidence="4">Ankyrin repeat-containing domain protein</fullName>
    </submittedName>
</protein>
<name>A0A9P5JWI2_9AGAM</name>
<evidence type="ECO:0000256" key="3">
    <source>
        <dbReference type="PROSITE-ProRule" id="PRU00023"/>
    </source>
</evidence>
<dbReference type="PANTHER" id="PTHR24173">
    <property type="entry name" value="ANKYRIN REPEAT CONTAINING"/>
    <property type="match status" value="1"/>
</dbReference>
<accession>A0A9P5JWI2</accession>
<dbReference type="Gene3D" id="1.25.40.20">
    <property type="entry name" value="Ankyrin repeat-containing domain"/>
    <property type="match status" value="2"/>
</dbReference>
<dbReference type="Pfam" id="PF12796">
    <property type="entry name" value="Ank_2"/>
    <property type="match status" value="2"/>
</dbReference>
<dbReference type="InterPro" id="IPR036770">
    <property type="entry name" value="Ankyrin_rpt-contain_sf"/>
</dbReference>
<evidence type="ECO:0000256" key="2">
    <source>
        <dbReference type="ARBA" id="ARBA00023043"/>
    </source>
</evidence>
<proteinExistence type="predicted"/>
<feature type="repeat" description="ANK" evidence="3">
    <location>
        <begin position="140"/>
        <end position="181"/>
    </location>
</feature>
<dbReference type="AlphaFoldDB" id="A0A9P5JWI2"/>
<keyword evidence="2 3" id="KW-0040">ANK repeat</keyword>
<comment type="caution">
    <text evidence="4">The sequence shown here is derived from an EMBL/GenBank/DDBJ whole genome shotgun (WGS) entry which is preliminary data.</text>
</comment>
<sequence length="251" mass="27545">MGYLFDLDKPYFAAWLKLHDIDTEAWHGSTFYNFTSVEKLVATPLYYAAFCGFQDLVEHLTVNDPKQVNATGGYYVTPLVAALAAGHFQTAKFLSDNGAHSNVRGFNGATPLLSAAYYADLEMVQVLLKYKANVNARDEGGDAPLHLVSYRLDKDPNIDPSMSNVTRLLLEHGADINARSNDHSTPLHVAARNGWAEVVHVLLQHGADVGGKNGSGRTALQLASDKGHDKIVKLLSEYRARSEHELQSYDG</sequence>
<keyword evidence="5" id="KW-1185">Reference proteome</keyword>
<dbReference type="PROSITE" id="PS50088">
    <property type="entry name" value="ANK_REPEAT"/>
    <property type="match status" value="3"/>
</dbReference>
<feature type="repeat" description="ANK" evidence="3">
    <location>
        <begin position="182"/>
        <end position="214"/>
    </location>
</feature>
<evidence type="ECO:0000256" key="1">
    <source>
        <dbReference type="ARBA" id="ARBA00022737"/>
    </source>
</evidence>
<dbReference type="OrthoDB" id="194358at2759"/>
<organism evidence="4 5">
    <name type="scientific">Russula ochroleuca</name>
    <dbReference type="NCBI Taxonomy" id="152965"/>
    <lineage>
        <taxon>Eukaryota</taxon>
        <taxon>Fungi</taxon>
        <taxon>Dikarya</taxon>
        <taxon>Basidiomycota</taxon>
        <taxon>Agaricomycotina</taxon>
        <taxon>Agaricomycetes</taxon>
        <taxon>Russulales</taxon>
        <taxon>Russulaceae</taxon>
        <taxon>Russula</taxon>
    </lineage>
</organism>
<dbReference type="SMART" id="SM00248">
    <property type="entry name" value="ANK"/>
    <property type="match status" value="6"/>
</dbReference>
<dbReference type="PROSITE" id="PS50297">
    <property type="entry name" value="ANK_REP_REGION"/>
    <property type="match status" value="3"/>
</dbReference>
<gene>
    <name evidence="4" type="ORF">DFH94DRAFT_638377</name>
</gene>